<dbReference type="eggNOG" id="KOG2450">
    <property type="taxonomic scope" value="Eukaryota"/>
</dbReference>
<sequence>MSIFVADVDVDDLFVYQYPLLPPPLIKYDFIYQLACTRSQEVSLPLVVEVEPSTKPSRLSIPDRAKKPPTRLTYHTPYSASSTETEVEPEPEEEKYRWNSPRLMILCEDGDINCALYYLLESLHDPFAANSVAVLFLQESLLSEFIDRLKDRLEPLNPLIASHPAFIRTLERLKEVQAKVIVGNPETVPEDASPRFVFDLNQRFLSDGPTGVITLHTFRTMKEAISLMATEQVPFTSVSIWNEKLGAAYELVARMKPQIFLLNCFYVNLDPIGLAFACSVNSCKITDGYHYESVTFKENRKVVVHPIATIWGKQDATRNY</sequence>
<dbReference type="PhylomeDB" id="B3M0W2"/>
<evidence type="ECO:0000256" key="1">
    <source>
        <dbReference type="SAM" id="MobiDB-lite"/>
    </source>
</evidence>
<dbReference type="InParanoid" id="B3M0W2"/>
<dbReference type="InterPro" id="IPR016161">
    <property type="entry name" value="Ald_DH/histidinol_DH"/>
</dbReference>
<dbReference type="GO" id="GO:0016491">
    <property type="term" value="F:oxidoreductase activity"/>
    <property type="evidence" value="ECO:0007669"/>
    <property type="project" value="UniProtKB-KW"/>
</dbReference>
<keyword evidence="3" id="KW-1185">Reference proteome</keyword>
<evidence type="ECO:0000313" key="3">
    <source>
        <dbReference type="Proteomes" id="UP000007801"/>
    </source>
</evidence>
<name>B3M0W2_DROAN</name>
<gene>
    <name evidence="2" type="primary">Dana\GF18368</name>
    <name evidence="2" type="synonym">dana_GLEANR_19625</name>
    <name evidence="2" type="ORF">GF18368</name>
</gene>
<feature type="region of interest" description="Disordered" evidence="1">
    <location>
        <begin position="56"/>
        <end position="93"/>
    </location>
</feature>
<protein>
    <submittedName>
        <fullName evidence="2">Uncharacterized protein</fullName>
    </submittedName>
</protein>
<dbReference type="KEGG" id="dan:6501144"/>
<dbReference type="PANTHER" id="PTHR21644">
    <property type="entry name" value="AT02555P-RELATED"/>
    <property type="match status" value="1"/>
</dbReference>
<organism evidence="2 3">
    <name type="scientific">Drosophila ananassae</name>
    <name type="common">Fruit fly</name>
    <dbReference type="NCBI Taxonomy" id="7217"/>
    <lineage>
        <taxon>Eukaryota</taxon>
        <taxon>Metazoa</taxon>
        <taxon>Ecdysozoa</taxon>
        <taxon>Arthropoda</taxon>
        <taxon>Hexapoda</taxon>
        <taxon>Insecta</taxon>
        <taxon>Pterygota</taxon>
        <taxon>Neoptera</taxon>
        <taxon>Endopterygota</taxon>
        <taxon>Diptera</taxon>
        <taxon>Brachycera</taxon>
        <taxon>Muscomorpha</taxon>
        <taxon>Ephydroidea</taxon>
        <taxon>Drosophilidae</taxon>
        <taxon>Drosophila</taxon>
        <taxon>Sophophora</taxon>
    </lineage>
</organism>
<evidence type="ECO:0000313" key="2">
    <source>
        <dbReference type="EMBL" id="EDV43191.1"/>
    </source>
</evidence>
<dbReference type="OMA" id="EDGDINC"/>
<dbReference type="InterPro" id="IPR009961">
    <property type="entry name" value="DUF1487"/>
</dbReference>
<dbReference type="HOGENOM" id="CLU_072169_0_0_1"/>
<dbReference type="EMBL" id="CH902617">
    <property type="protein sequence ID" value="EDV43191.1"/>
    <property type="molecule type" value="Genomic_DNA"/>
</dbReference>
<dbReference type="OrthoDB" id="310895at2759"/>
<accession>B3M0W2</accession>
<dbReference type="PANTHER" id="PTHR21644:SF0">
    <property type="entry name" value="AT02555P-RELATED"/>
    <property type="match status" value="1"/>
</dbReference>
<dbReference type="SUPFAM" id="SSF53720">
    <property type="entry name" value="ALDH-like"/>
    <property type="match status" value="1"/>
</dbReference>
<keyword evidence="2" id="KW-0560">Oxidoreductase</keyword>
<proteinExistence type="predicted"/>
<dbReference type="GeneID" id="6501144"/>
<dbReference type="Proteomes" id="UP000007801">
    <property type="component" value="Unassembled WGS sequence"/>
</dbReference>
<dbReference type="Pfam" id="PF07368">
    <property type="entry name" value="DUF1487"/>
    <property type="match status" value="1"/>
</dbReference>
<dbReference type="STRING" id="7217.B3M0W2"/>
<dbReference type="AlphaFoldDB" id="B3M0W2"/>
<reference evidence="2 3" key="1">
    <citation type="journal article" date="2007" name="Nature">
        <title>Evolution of genes and genomes on the Drosophila phylogeny.</title>
        <authorList>
            <consortium name="Drosophila 12 Genomes Consortium"/>
            <person name="Clark A.G."/>
            <person name="Eisen M.B."/>
            <person name="Smith D.R."/>
            <person name="Bergman C.M."/>
            <person name="Oliver B."/>
            <person name="Markow T.A."/>
            <person name="Kaufman T.C."/>
            <person name="Kellis M."/>
            <person name="Gelbart W."/>
            <person name="Iyer V.N."/>
            <person name="Pollard D.A."/>
            <person name="Sackton T.B."/>
            <person name="Larracuente A.M."/>
            <person name="Singh N.D."/>
            <person name="Abad J.P."/>
            <person name="Abt D.N."/>
            <person name="Adryan B."/>
            <person name="Aguade M."/>
            <person name="Akashi H."/>
            <person name="Anderson W.W."/>
            <person name="Aquadro C.F."/>
            <person name="Ardell D.H."/>
            <person name="Arguello R."/>
            <person name="Artieri C.G."/>
            <person name="Barbash D.A."/>
            <person name="Barker D."/>
            <person name="Barsanti P."/>
            <person name="Batterham P."/>
            <person name="Batzoglou S."/>
            <person name="Begun D."/>
            <person name="Bhutkar A."/>
            <person name="Blanco E."/>
            <person name="Bosak S.A."/>
            <person name="Bradley R.K."/>
            <person name="Brand A.D."/>
            <person name="Brent M.R."/>
            <person name="Brooks A.N."/>
            <person name="Brown R.H."/>
            <person name="Butlin R.K."/>
            <person name="Caggese C."/>
            <person name="Calvi B.R."/>
            <person name="Bernardo de Carvalho A."/>
            <person name="Caspi A."/>
            <person name="Castrezana S."/>
            <person name="Celniker S.E."/>
            <person name="Chang J.L."/>
            <person name="Chapple C."/>
            <person name="Chatterji S."/>
            <person name="Chinwalla A."/>
            <person name="Civetta A."/>
            <person name="Clifton S.W."/>
            <person name="Comeron J.M."/>
            <person name="Costello J.C."/>
            <person name="Coyne J.A."/>
            <person name="Daub J."/>
            <person name="David R.G."/>
            <person name="Delcher A.L."/>
            <person name="Delehaunty K."/>
            <person name="Do C.B."/>
            <person name="Ebling H."/>
            <person name="Edwards K."/>
            <person name="Eickbush T."/>
            <person name="Evans J.D."/>
            <person name="Filipski A."/>
            <person name="Findeiss S."/>
            <person name="Freyhult E."/>
            <person name="Fulton L."/>
            <person name="Fulton R."/>
            <person name="Garcia A.C."/>
            <person name="Gardiner A."/>
            <person name="Garfield D.A."/>
            <person name="Garvin B.E."/>
            <person name="Gibson G."/>
            <person name="Gilbert D."/>
            <person name="Gnerre S."/>
            <person name="Godfrey J."/>
            <person name="Good R."/>
            <person name="Gotea V."/>
            <person name="Gravely B."/>
            <person name="Greenberg A.J."/>
            <person name="Griffiths-Jones S."/>
            <person name="Gross S."/>
            <person name="Guigo R."/>
            <person name="Gustafson E.A."/>
            <person name="Haerty W."/>
            <person name="Hahn M.W."/>
            <person name="Halligan D.L."/>
            <person name="Halpern A.L."/>
            <person name="Halter G.M."/>
            <person name="Han M.V."/>
            <person name="Heger A."/>
            <person name="Hillier L."/>
            <person name="Hinrichs A.S."/>
            <person name="Holmes I."/>
            <person name="Hoskins R.A."/>
            <person name="Hubisz M.J."/>
            <person name="Hultmark D."/>
            <person name="Huntley M.A."/>
            <person name="Jaffe D.B."/>
            <person name="Jagadeeshan S."/>
            <person name="Jeck W.R."/>
            <person name="Johnson J."/>
            <person name="Jones C.D."/>
            <person name="Jordan W.C."/>
            <person name="Karpen G.H."/>
            <person name="Kataoka E."/>
            <person name="Keightley P.D."/>
            <person name="Kheradpour P."/>
            <person name="Kirkness E.F."/>
            <person name="Koerich L.B."/>
            <person name="Kristiansen K."/>
            <person name="Kudrna D."/>
            <person name="Kulathinal R.J."/>
            <person name="Kumar S."/>
            <person name="Kwok R."/>
            <person name="Lander E."/>
            <person name="Langley C.H."/>
            <person name="Lapoint R."/>
            <person name="Lazzaro B.P."/>
            <person name="Lee S.J."/>
            <person name="Levesque L."/>
            <person name="Li R."/>
            <person name="Lin C.F."/>
            <person name="Lin M.F."/>
            <person name="Lindblad-Toh K."/>
            <person name="Llopart A."/>
            <person name="Long M."/>
            <person name="Low L."/>
            <person name="Lozovsky E."/>
            <person name="Lu J."/>
            <person name="Luo M."/>
            <person name="Machado C.A."/>
            <person name="Makalowski W."/>
            <person name="Marzo M."/>
            <person name="Matsuda M."/>
            <person name="Matzkin L."/>
            <person name="McAllister B."/>
            <person name="McBride C.S."/>
            <person name="McKernan B."/>
            <person name="McKernan K."/>
            <person name="Mendez-Lago M."/>
            <person name="Minx P."/>
            <person name="Mollenhauer M.U."/>
            <person name="Montooth K."/>
            <person name="Mount S.M."/>
            <person name="Mu X."/>
            <person name="Myers E."/>
            <person name="Negre B."/>
            <person name="Newfeld S."/>
            <person name="Nielsen R."/>
            <person name="Noor M.A."/>
            <person name="O'Grady P."/>
            <person name="Pachter L."/>
            <person name="Papaceit M."/>
            <person name="Parisi M.J."/>
            <person name="Parisi M."/>
            <person name="Parts L."/>
            <person name="Pedersen J.S."/>
            <person name="Pesole G."/>
            <person name="Phillippy A.M."/>
            <person name="Ponting C.P."/>
            <person name="Pop M."/>
            <person name="Porcelli D."/>
            <person name="Powell J.R."/>
            <person name="Prohaska S."/>
            <person name="Pruitt K."/>
            <person name="Puig M."/>
            <person name="Quesneville H."/>
            <person name="Ram K.R."/>
            <person name="Rand D."/>
            <person name="Rasmussen M.D."/>
            <person name="Reed L.K."/>
            <person name="Reenan R."/>
            <person name="Reily A."/>
            <person name="Remington K.A."/>
            <person name="Rieger T.T."/>
            <person name="Ritchie M.G."/>
            <person name="Robin C."/>
            <person name="Rogers Y.H."/>
            <person name="Rohde C."/>
            <person name="Rozas J."/>
            <person name="Rubenfield M.J."/>
            <person name="Ruiz A."/>
            <person name="Russo S."/>
            <person name="Salzberg S.L."/>
            <person name="Sanchez-Gracia A."/>
            <person name="Saranga D.J."/>
            <person name="Sato H."/>
            <person name="Schaeffer S.W."/>
            <person name="Schatz M.C."/>
            <person name="Schlenke T."/>
            <person name="Schwartz R."/>
            <person name="Segarra C."/>
            <person name="Singh R.S."/>
            <person name="Sirot L."/>
            <person name="Sirota M."/>
            <person name="Sisneros N.B."/>
            <person name="Smith C.D."/>
            <person name="Smith T.F."/>
            <person name="Spieth J."/>
            <person name="Stage D.E."/>
            <person name="Stark A."/>
            <person name="Stephan W."/>
            <person name="Strausberg R.L."/>
            <person name="Strempel S."/>
            <person name="Sturgill D."/>
            <person name="Sutton G."/>
            <person name="Sutton G.G."/>
            <person name="Tao W."/>
            <person name="Teichmann S."/>
            <person name="Tobari Y.N."/>
            <person name="Tomimura Y."/>
            <person name="Tsolas J.M."/>
            <person name="Valente V.L."/>
            <person name="Venter E."/>
            <person name="Venter J.C."/>
            <person name="Vicario S."/>
            <person name="Vieira F.G."/>
            <person name="Vilella A.J."/>
            <person name="Villasante A."/>
            <person name="Walenz B."/>
            <person name="Wang J."/>
            <person name="Wasserman M."/>
            <person name="Watts T."/>
            <person name="Wilson D."/>
            <person name="Wilson R.K."/>
            <person name="Wing R.A."/>
            <person name="Wolfner M.F."/>
            <person name="Wong A."/>
            <person name="Wong G.K."/>
            <person name="Wu C.I."/>
            <person name="Wu G."/>
            <person name="Yamamoto D."/>
            <person name="Yang H.P."/>
            <person name="Yang S.P."/>
            <person name="Yorke J.A."/>
            <person name="Yoshida K."/>
            <person name="Zdobnov E."/>
            <person name="Zhang P."/>
            <person name="Zhang Y."/>
            <person name="Zimin A.V."/>
            <person name="Baldwin J."/>
            <person name="Abdouelleil A."/>
            <person name="Abdulkadir J."/>
            <person name="Abebe A."/>
            <person name="Abera B."/>
            <person name="Abreu J."/>
            <person name="Acer S.C."/>
            <person name="Aftuck L."/>
            <person name="Alexander A."/>
            <person name="An P."/>
            <person name="Anderson E."/>
            <person name="Anderson S."/>
            <person name="Arachi H."/>
            <person name="Azer M."/>
            <person name="Bachantsang P."/>
            <person name="Barry A."/>
            <person name="Bayul T."/>
            <person name="Berlin A."/>
            <person name="Bessette D."/>
            <person name="Bloom T."/>
            <person name="Blye J."/>
            <person name="Boguslavskiy L."/>
            <person name="Bonnet C."/>
            <person name="Boukhgalter B."/>
            <person name="Bourzgui I."/>
            <person name="Brown A."/>
            <person name="Cahill P."/>
            <person name="Channer S."/>
            <person name="Cheshatsang Y."/>
            <person name="Chuda L."/>
            <person name="Citroen M."/>
            <person name="Collymore A."/>
            <person name="Cooke P."/>
            <person name="Costello M."/>
            <person name="D'Aco K."/>
            <person name="Daza R."/>
            <person name="De Haan G."/>
            <person name="DeGray S."/>
            <person name="DeMaso C."/>
            <person name="Dhargay N."/>
            <person name="Dooley K."/>
            <person name="Dooley E."/>
            <person name="Doricent M."/>
            <person name="Dorje P."/>
            <person name="Dorjee K."/>
            <person name="Dupes A."/>
            <person name="Elong R."/>
            <person name="Falk J."/>
            <person name="Farina A."/>
            <person name="Faro S."/>
            <person name="Ferguson D."/>
            <person name="Fisher S."/>
            <person name="Foley C.D."/>
            <person name="Franke A."/>
            <person name="Friedrich D."/>
            <person name="Gadbois L."/>
            <person name="Gearin G."/>
            <person name="Gearin C.R."/>
            <person name="Giannoukos G."/>
            <person name="Goode T."/>
            <person name="Graham J."/>
            <person name="Grandbois E."/>
            <person name="Grewal S."/>
            <person name="Gyaltsen K."/>
            <person name="Hafez N."/>
            <person name="Hagos B."/>
            <person name="Hall J."/>
            <person name="Henson C."/>
            <person name="Hollinger A."/>
            <person name="Honan T."/>
            <person name="Huard M.D."/>
            <person name="Hughes L."/>
            <person name="Hurhula B."/>
            <person name="Husby M.E."/>
            <person name="Kamat A."/>
            <person name="Kanga B."/>
            <person name="Kashin S."/>
            <person name="Khazanovich D."/>
            <person name="Kisner P."/>
            <person name="Lance K."/>
            <person name="Lara M."/>
            <person name="Lee W."/>
            <person name="Lennon N."/>
            <person name="Letendre F."/>
            <person name="LeVine R."/>
            <person name="Lipovsky A."/>
            <person name="Liu X."/>
            <person name="Liu J."/>
            <person name="Liu S."/>
            <person name="Lokyitsang T."/>
            <person name="Lokyitsang Y."/>
            <person name="Lubonja R."/>
            <person name="Lui A."/>
            <person name="MacDonald P."/>
            <person name="Magnisalis V."/>
            <person name="Maru K."/>
            <person name="Matthews C."/>
            <person name="McCusker W."/>
            <person name="McDonough S."/>
            <person name="Mehta T."/>
            <person name="Meldrim J."/>
            <person name="Meneus L."/>
            <person name="Mihai O."/>
            <person name="Mihalev A."/>
            <person name="Mihova T."/>
            <person name="Mittelman R."/>
            <person name="Mlenga V."/>
            <person name="Montmayeur A."/>
            <person name="Mulrain L."/>
            <person name="Navidi A."/>
            <person name="Naylor J."/>
            <person name="Negash T."/>
            <person name="Nguyen T."/>
            <person name="Nguyen N."/>
            <person name="Nicol R."/>
            <person name="Norbu C."/>
            <person name="Norbu N."/>
            <person name="Novod N."/>
            <person name="O'Neill B."/>
            <person name="Osman S."/>
            <person name="Markiewicz E."/>
            <person name="Oyono O.L."/>
            <person name="Patti C."/>
            <person name="Phunkhang P."/>
            <person name="Pierre F."/>
            <person name="Priest M."/>
            <person name="Raghuraman S."/>
            <person name="Rege F."/>
            <person name="Reyes R."/>
            <person name="Rise C."/>
            <person name="Rogov P."/>
            <person name="Ross K."/>
            <person name="Ryan E."/>
            <person name="Settipalli S."/>
            <person name="Shea T."/>
            <person name="Sherpa N."/>
            <person name="Shi L."/>
            <person name="Shih D."/>
            <person name="Sparrow T."/>
            <person name="Spaulding J."/>
            <person name="Stalker J."/>
            <person name="Stange-Thomann N."/>
            <person name="Stavropoulos S."/>
            <person name="Stone C."/>
            <person name="Strader C."/>
            <person name="Tesfaye S."/>
            <person name="Thomson T."/>
            <person name="Thoulutsang Y."/>
            <person name="Thoulutsang D."/>
            <person name="Topham K."/>
            <person name="Topping I."/>
            <person name="Tsamla T."/>
            <person name="Vassiliev H."/>
            <person name="Vo A."/>
            <person name="Wangchuk T."/>
            <person name="Wangdi T."/>
            <person name="Weiand M."/>
            <person name="Wilkinson J."/>
            <person name="Wilson A."/>
            <person name="Yadav S."/>
            <person name="Young G."/>
            <person name="Yu Q."/>
            <person name="Zembek L."/>
            <person name="Zhong D."/>
            <person name="Zimmer A."/>
            <person name="Zwirko Z."/>
            <person name="Jaffe D.B."/>
            <person name="Alvarez P."/>
            <person name="Brockman W."/>
            <person name="Butler J."/>
            <person name="Chin C."/>
            <person name="Gnerre S."/>
            <person name="Grabherr M."/>
            <person name="Kleber M."/>
            <person name="Mauceli E."/>
            <person name="MacCallum I."/>
        </authorList>
    </citation>
    <scope>NUCLEOTIDE SEQUENCE [LARGE SCALE GENOMIC DNA]</scope>
    <source>
        <strain evidence="3">Tucson 14024-0371.13</strain>
    </source>
</reference>